<gene>
    <name evidence="3" type="ORF">GFSPODELE1_LOCUS3417</name>
</gene>
<dbReference type="Pfam" id="PF03031">
    <property type="entry name" value="NIF"/>
    <property type="match status" value="1"/>
</dbReference>
<dbReference type="PROSITE" id="PS50969">
    <property type="entry name" value="FCP1"/>
    <property type="match status" value="1"/>
</dbReference>
<feature type="compositionally biased region" description="Low complexity" evidence="1">
    <location>
        <begin position="252"/>
        <end position="263"/>
    </location>
</feature>
<accession>A0ABP1CZJ5</accession>
<dbReference type="InterPro" id="IPR004274">
    <property type="entry name" value="FCP1_dom"/>
</dbReference>
<reference evidence="4" key="1">
    <citation type="submission" date="2024-04" db="EMBL/GenBank/DDBJ databases">
        <authorList>
            <person name="Shaw F."/>
            <person name="Minotto A."/>
        </authorList>
    </citation>
    <scope>NUCLEOTIDE SEQUENCE [LARGE SCALE GENOMIC DNA]</scope>
</reference>
<evidence type="ECO:0000313" key="4">
    <source>
        <dbReference type="Proteomes" id="UP001497453"/>
    </source>
</evidence>
<dbReference type="Proteomes" id="UP001497453">
    <property type="component" value="Chromosome 2"/>
</dbReference>
<sequence>MNSLTYLSRQFDVLASARTPPSTPVNESLLLPDRRDGEIGTLKRVQTWSTKSFLLPLGNSVQPWSLKRSYSSPAEVYPGDPSLQPPIPPSVSANPGPWRSSKPSSRRPSVSFSEKVTRAKSSTETLLRRIFFIRVLLSLWHWLYNLWRSVTRQNVMTRAPDVVVEEGSDEDEKDTEDESKDEEKPIALEVHPPPHPPPLHPSPTFHLDTQPSPVTRSASSSSVPRFDPPIIIESASTITVTTASRLSEAARTRTPTPTLPTHKTPLHRQKTLVLDLDETLIHSTSRPMDSHHGGGLLNTFGFGRRNKGAGHTVEVVLGGRSTIYHVYKRPFVDYFLRKVSAWYTLVIFTASMQEYAEPVIDWLDAGRGILTRRFFRESCTQLPNGSYTKDLTVVEQDLSLVCLVDNSPVCYVANEANGIPIEGWTHDPHDEALLDLLPVLDSLRFTSDVRRVLGIRGFS</sequence>
<feature type="compositionally biased region" description="Pro residues" evidence="1">
    <location>
        <begin position="191"/>
        <end position="201"/>
    </location>
</feature>
<feature type="domain" description="FCP1 homology" evidence="2">
    <location>
        <begin position="265"/>
        <end position="443"/>
    </location>
</feature>
<feature type="compositionally biased region" description="Low complexity" evidence="1">
    <location>
        <begin position="97"/>
        <end position="113"/>
    </location>
</feature>
<name>A0ABP1CZJ5_9APHY</name>
<dbReference type="EMBL" id="OZ037945">
    <property type="protein sequence ID" value="CAL1701065.1"/>
    <property type="molecule type" value="Genomic_DNA"/>
</dbReference>
<dbReference type="Gene3D" id="3.40.50.1000">
    <property type="entry name" value="HAD superfamily/HAD-like"/>
    <property type="match status" value="1"/>
</dbReference>
<proteinExistence type="predicted"/>
<keyword evidence="4" id="KW-1185">Reference proteome</keyword>
<dbReference type="InterPro" id="IPR023214">
    <property type="entry name" value="HAD_sf"/>
</dbReference>
<dbReference type="PANTHER" id="PTHR12210">
    <property type="entry name" value="DULLARD PROTEIN PHOSPHATASE"/>
    <property type="match status" value="1"/>
</dbReference>
<feature type="compositionally biased region" description="Low complexity" evidence="1">
    <location>
        <begin position="211"/>
        <end position="225"/>
    </location>
</feature>
<feature type="region of interest" description="Disordered" evidence="1">
    <location>
        <begin position="75"/>
        <end position="118"/>
    </location>
</feature>
<feature type="compositionally biased region" description="Acidic residues" evidence="1">
    <location>
        <begin position="163"/>
        <end position="180"/>
    </location>
</feature>
<organism evidence="3 4">
    <name type="scientific">Somion occarium</name>
    <dbReference type="NCBI Taxonomy" id="3059160"/>
    <lineage>
        <taxon>Eukaryota</taxon>
        <taxon>Fungi</taxon>
        <taxon>Dikarya</taxon>
        <taxon>Basidiomycota</taxon>
        <taxon>Agaricomycotina</taxon>
        <taxon>Agaricomycetes</taxon>
        <taxon>Polyporales</taxon>
        <taxon>Cerrenaceae</taxon>
        <taxon>Somion</taxon>
    </lineage>
</organism>
<evidence type="ECO:0000313" key="3">
    <source>
        <dbReference type="EMBL" id="CAL1701065.1"/>
    </source>
</evidence>
<feature type="region of interest" description="Disordered" evidence="1">
    <location>
        <begin position="161"/>
        <end position="226"/>
    </location>
</feature>
<feature type="region of interest" description="Disordered" evidence="1">
    <location>
        <begin position="243"/>
        <end position="263"/>
    </location>
</feature>
<protein>
    <recommendedName>
        <fullName evidence="2">FCP1 homology domain-containing protein</fullName>
    </recommendedName>
</protein>
<dbReference type="InterPro" id="IPR011948">
    <property type="entry name" value="Dullard_phosphatase"/>
</dbReference>
<dbReference type="CDD" id="cd07521">
    <property type="entry name" value="HAD_FCP1-like"/>
    <property type="match status" value="1"/>
</dbReference>
<dbReference type="NCBIfam" id="TIGR02251">
    <property type="entry name" value="HIF-SF_euk"/>
    <property type="match status" value="1"/>
</dbReference>
<evidence type="ECO:0000256" key="1">
    <source>
        <dbReference type="SAM" id="MobiDB-lite"/>
    </source>
</evidence>
<dbReference type="InterPro" id="IPR050365">
    <property type="entry name" value="TIM50"/>
</dbReference>
<dbReference type="SUPFAM" id="SSF56784">
    <property type="entry name" value="HAD-like"/>
    <property type="match status" value="1"/>
</dbReference>
<evidence type="ECO:0000259" key="2">
    <source>
        <dbReference type="PROSITE" id="PS50969"/>
    </source>
</evidence>
<dbReference type="SMART" id="SM00577">
    <property type="entry name" value="CPDc"/>
    <property type="match status" value="1"/>
</dbReference>
<dbReference type="InterPro" id="IPR036412">
    <property type="entry name" value="HAD-like_sf"/>
</dbReference>